<feature type="region of interest" description="Disordered" evidence="1">
    <location>
        <begin position="147"/>
        <end position="169"/>
    </location>
</feature>
<proteinExistence type="predicted"/>
<keyword evidence="2" id="KW-0812">Transmembrane</keyword>
<keyword evidence="2" id="KW-1133">Transmembrane helix</keyword>
<gene>
    <name evidence="4" type="ORF">BU058_00500</name>
</gene>
<dbReference type="AlphaFoldDB" id="A0A9Q6HSU0"/>
<keyword evidence="2" id="KW-0472">Membrane</keyword>
<dbReference type="InterPro" id="IPR025273">
    <property type="entry name" value="DUF4064"/>
</dbReference>
<reference evidence="4 5" key="1">
    <citation type="journal article" date="2016" name="Front. Microbiol.">
        <title>Comprehensive Phylogenetic Analysis of Bovine Non-aureus Staphylococci Species Based on Whole-Genome Sequencing.</title>
        <authorList>
            <person name="Naushad S."/>
            <person name="Barkema H.W."/>
            <person name="Luby C."/>
            <person name="Condas L.A."/>
            <person name="Nobrega D.B."/>
            <person name="Carson D.A."/>
            <person name="De Buck J."/>
        </authorList>
    </citation>
    <scope>NUCLEOTIDE SEQUENCE [LARGE SCALE GENOMIC DNA]</scope>
    <source>
        <strain evidence="4 5">SNUC 1231</strain>
    </source>
</reference>
<evidence type="ECO:0000259" key="3">
    <source>
        <dbReference type="Pfam" id="PF13273"/>
    </source>
</evidence>
<dbReference type="Proteomes" id="UP000241960">
    <property type="component" value="Unassembled WGS sequence"/>
</dbReference>
<name>A0A9Q6HSU0_9STAP</name>
<feature type="transmembrane region" description="Helical" evidence="2">
    <location>
        <begin position="12"/>
        <end position="32"/>
    </location>
</feature>
<dbReference type="Pfam" id="PF13273">
    <property type="entry name" value="DUF4064"/>
    <property type="match status" value="1"/>
</dbReference>
<feature type="transmembrane region" description="Helical" evidence="2">
    <location>
        <begin position="98"/>
        <end position="127"/>
    </location>
</feature>
<feature type="domain" description="DUF4064" evidence="3">
    <location>
        <begin position="3"/>
        <end position="108"/>
    </location>
</feature>
<evidence type="ECO:0000256" key="1">
    <source>
        <dbReference type="SAM" id="MobiDB-lite"/>
    </source>
</evidence>
<evidence type="ECO:0000256" key="2">
    <source>
        <dbReference type="SAM" id="Phobius"/>
    </source>
</evidence>
<feature type="transmembrane region" description="Helical" evidence="2">
    <location>
        <begin position="63"/>
        <end position="86"/>
    </location>
</feature>
<organism evidence="4 5">
    <name type="scientific">Staphylococcus succinus</name>
    <dbReference type="NCBI Taxonomy" id="61015"/>
    <lineage>
        <taxon>Bacteria</taxon>
        <taxon>Bacillati</taxon>
        <taxon>Bacillota</taxon>
        <taxon>Bacilli</taxon>
        <taxon>Bacillales</taxon>
        <taxon>Staphylococcaceae</taxon>
        <taxon>Staphylococcus</taxon>
    </lineage>
</organism>
<sequence>MIKRTIERVLSWIGIVLQLIGVVAMALFLPLMGNSDFKDTVVQSMQEQDSSFTKQDSTEILDILSSLITFGLVFSIIVLIIAIIAATLIGKKAKLAGVLLIIAGVVSILGNWINAILWIVAGIMLLVRKPKNDNDDNKVHTQENDLEYLDKEEQSASQHQNDRDNNYKY</sequence>
<dbReference type="RefSeq" id="WP_083578840.1">
    <property type="nucleotide sequence ID" value="NZ_CP018199.1"/>
</dbReference>
<accession>A0A9Q6HSU0</accession>
<evidence type="ECO:0000313" key="4">
    <source>
        <dbReference type="EMBL" id="PTI77721.1"/>
    </source>
</evidence>
<evidence type="ECO:0000313" key="5">
    <source>
        <dbReference type="Proteomes" id="UP000241960"/>
    </source>
</evidence>
<protein>
    <submittedName>
        <fullName evidence="4">DUF4064 domain-containing protein</fullName>
    </submittedName>
</protein>
<dbReference type="EMBL" id="PZFQ01000001">
    <property type="protein sequence ID" value="PTI77721.1"/>
    <property type="molecule type" value="Genomic_DNA"/>
</dbReference>
<comment type="caution">
    <text evidence="4">The sequence shown here is derived from an EMBL/GenBank/DDBJ whole genome shotgun (WGS) entry which is preliminary data.</text>
</comment>